<dbReference type="STRING" id="1367477.N288_23900"/>
<dbReference type="EMBL" id="CP006643">
    <property type="protein sequence ID" value="AGX06615.1"/>
    <property type="molecule type" value="Genomic_DNA"/>
</dbReference>
<reference evidence="1 2" key="1">
    <citation type="submission" date="2013-07" db="EMBL/GenBank/DDBJ databases">
        <title>Complete genome sequence of Bacillus infantis NRRL B-14911 that has potential to induce cardiac disease by antigenic mimicry.</title>
        <authorList>
            <person name="Massilamany C."/>
            <person name="Smith T.P.L."/>
            <person name="Loy J.D."/>
            <person name="Barletta R."/>
            <person name="Reddy J."/>
        </authorList>
    </citation>
    <scope>NUCLEOTIDE SEQUENCE [LARGE SCALE GENOMIC DNA]</scope>
    <source>
        <strain evidence="1 2">NRRL B-14911</strain>
    </source>
</reference>
<gene>
    <name evidence="1" type="ORF">N288_23900</name>
</gene>
<dbReference type="HOGENOM" id="CLU_2803491_0_0_9"/>
<name>U5LGL0_9BACI</name>
<organism evidence="1 2">
    <name type="scientific">Bacillus infantis NRRL B-14911</name>
    <dbReference type="NCBI Taxonomy" id="1367477"/>
    <lineage>
        <taxon>Bacteria</taxon>
        <taxon>Bacillati</taxon>
        <taxon>Bacillota</taxon>
        <taxon>Bacilli</taxon>
        <taxon>Bacillales</taxon>
        <taxon>Bacillaceae</taxon>
        <taxon>Bacillus</taxon>
    </lineage>
</organism>
<sequence length="67" mass="7538">MLIDRKRNSYVLPGLDNPSIFLTAHKNSRFPDKIRSSLLTLAASRTEAMQTAVMRDSSASEIKLLLF</sequence>
<evidence type="ECO:0000313" key="1">
    <source>
        <dbReference type="EMBL" id="AGX06615.1"/>
    </source>
</evidence>
<protein>
    <submittedName>
        <fullName evidence="1">Uncharacterized protein</fullName>
    </submittedName>
</protein>
<dbReference type="PATRIC" id="fig|1367477.3.peg.4774"/>
<keyword evidence="2" id="KW-1185">Reference proteome</keyword>
<dbReference type="AlphaFoldDB" id="U5LGL0"/>
<accession>U5LGL0</accession>
<dbReference type="KEGG" id="bif:N288_23900"/>
<proteinExistence type="predicted"/>
<dbReference type="Proteomes" id="UP000017805">
    <property type="component" value="Chromosome"/>
</dbReference>
<evidence type="ECO:0000313" key="2">
    <source>
        <dbReference type="Proteomes" id="UP000017805"/>
    </source>
</evidence>